<dbReference type="Pfam" id="PF01979">
    <property type="entry name" value="Amidohydro_1"/>
    <property type="match status" value="1"/>
</dbReference>
<evidence type="ECO:0000256" key="1">
    <source>
        <dbReference type="ARBA" id="ARBA00022801"/>
    </source>
</evidence>
<dbReference type="AlphaFoldDB" id="A0A6B0YZW5"/>
<sequence>MSKNACEILISNGRVITMDAARTIYTTGAVAVTDSRIVEVGADDELRSKYDAGQTIDAAGAIVHPGFIDAHNHIVHTTCRGVFGNIHDVDASTIKFADWKADVTAQDESAATAMAALEMLKSGFTMFIEPGTLFSTDAAAAAVERVGMRALFSPPYIWDRRETLAAMPGLESPRLMARAPVDRDRAIGLLDAELHRNQDAEALVRGFVFVYGVGTASPELLQAAHDCARANNVPLHLHAGYAPGEGEIYRSVTGINQLVHLHELGVLDANTVIVHANLLDDDEEAAIQESGCQIVWCPISFFSLGIARTAEFRMAARHRRGIPVSLGVDGAFDCTPAELMFAAHLAARVGNDPVSPSDLLEMQTLNAAAAAGLQSELGSLEPGKLADIVIRSPRAAGAYPANNPVHLLALTMGTGSVDTVLVNGEVVLRNGRSTCIDELEINRAVTASVSARAKRLGIFPGSEWPVEQP</sequence>
<reference evidence="3" key="1">
    <citation type="submission" date="2019-09" db="EMBL/GenBank/DDBJ databases">
        <title>Characterisation of the sponge microbiome using genome-centric metagenomics.</title>
        <authorList>
            <person name="Engelberts J.P."/>
            <person name="Robbins S.J."/>
            <person name="De Goeij J.M."/>
            <person name="Aranda M."/>
            <person name="Bell S.C."/>
            <person name="Webster N.S."/>
        </authorList>
    </citation>
    <scope>NUCLEOTIDE SEQUENCE</scope>
    <source>
        <strain evidence="3">SB0664_bin_27</strain>
    </source>
</reference>
<comment type="caution">
    <text evidence="3">The sequence shown here is derived from an EMBL/GenBank/DDBJ whole genome shotgun (WGS) entry which is preliminary data.</text>
</comment>
<organism evidence="3">
    <name type="scientific">Caldilineaceae bacterium SB0664_bin_27</name>
    <dbReference type="NCBI Taxonomy" id="2605260"/>
    <lineage>
        <taxon>Bacteria</taxon>
        <taxon>Bacillati</taxon>
        <taxon>Chloroflexota</taxon>
        <taxon>Caldilineae</taxon>
        <taxon>Caldilineales</taxon>
        <taxon>Caldilineaceae</taxon>
    </lineage>
</organism>
<evidence type="ECO:0000313" key="3">
    <source>
        <dbReference type="EMBL" id="MXY95745.1"/>
    </source>
</evidence>
<dbReference type="InterPro" id="IPR006680">
    <property type="entry name" value="Amidohydro-rel"/>
</dbReference>
<name>A0A6B0YZW5_9CHLR</name>
<proteinExistence type="predicted"/>
<dbReference type="InterPro" id="IPR011059">
    <property type="entry name" value="Metal-dep_hydrolase_composite"/>
</dbReference>
<dbReference type="GO" id="GO:0016810">
    <property type="term" value="F:hydrolase activity, acting on carbon-nitrogen (but not peptide) bonds"/>
    <property type="evidence" value="ECO:0007669"/>
    <property type="project" value="InterPro"/>
</dbReference>
<dbReference type="InterPro" id="IPR050287">
    <property type="entry name" value="MTA/SAH_deaminase"/>
</dbReference>
<dbReference type="Gene3D" id="2.30.40.10">
    <property type="entry name" value="Urease, subunit C, domain 1"/>
    <property type="match status" value="1"/>
</dbReference>
<feature type="domain" description="Amidohydrolase-related" evidence="2">
    <location>
        <begin position="62"/>
        <end position="427"/>
    </location>
</feature>
<dbReference type="Gene3D" id="3.20.20.140">
    <property type="entry name" value="Metal-dependent hydrolases"/>
    <property type="match status" value="1"/>
</dbReference>
<protein>
    <submittedName>
        <fullName evidence="3">Amidohydrolase family protein</fullName>
    </submittedName>
</protein>
<dbReference type="PANTHER" id="PTHR43794">
    <property type="entry name" value="AMINOHYDROLASE SSNA-RELATED"/>
    <property type="match status" value="1"/>
</dbReference>
<accession>A0A6B0YZW5</accession>
<dbReference type="PANTHER" id="PTHR43794:SF11">
    <property type="entry name" value="AMIDOHYDROLASE-RELATED DOMAIN-CONTAINING PROTEIN"/>
    <property type="match status" value="1"/>
</dbReference>
<gene>
    <name evidence="3" type="ORF">F4Y42_20085</name>
</gene>
<dbReference type="EMBL" id="VXRG01000169">
    <property type="protein sequence ID" value="MXY95745.1"/>
    <property type="molecule type" value="Genomic_DNA"/>
</dbReference>
<dbReference type="InterPro" id="IPR032466">
    <property type="entry name" value="Metal_Hydrolase"/>
</dbReference>
<dbReference type="SUPFAM" id="SSF51556">
    <property type="entry name" value="Metallo-dependent hydrolases"/>
    <property type="match status" value="1"/>
</dbReference>
<dbReference type="SUPFAM" id="SSF51338">
    <property type="entry name" value="Composite domain of metallo-dependent hydrolases"/>
    <property type="match status" value="1"/>
</dbReference>
<evidence type="ECO:0000259" key="2">
    <source>
        <dbReference type="Pfam" id="PF01979"/>
    </source>
</evidence>
<keyword evidence="1 3" id="KW-0378">Hydrolase</keyword>